<keyword evidence="7" id="KW-1208">Phospholipid metabolism</keyword>
<evidence type="ECO:0000256" key="6">
    <source>
        <dbReference type="ARBA" id="ARBA00023209"/>
    </source>
</evidence>
<dbReference type="InterPro" id="IPR004821">
    <property type="entry name" value="Cyt_trans-like"/>
</dbReference>
<feature type="compositionally biased region" description="Gly residues" evidence="9">
    <location>
        <begin position="369"/>
        <end position="380"/>
    </location>
</feature>
<accession>A0A2V0NS39</accession>
<gene>
    <name evidence="11" type="ORF">Rsub_03447</name>
</gene>
<sequence length="418" mass="45053">MAKRSTRSGAGRSIKKVQKQQDERADGSGPSSSEPRSSGGGSPDRPVRVYADGIFDMFHFGHARALEQAKKLFPNTYLMVGCCNDAMTNSYKGKTVMTEEERYESLRHCKWVDEVIPDAPWVITKEFLDAHGIDYVAHDDLPYADTSGQVDDVYGPVKAMGKFRATQRTDGVSTSDLILRILRDYNEYVLRNLSRGYSRKDLGISLVKEQRIRAQHNIRQLSRRLREQRLKVAARITKRIGMKHGGGGGGGGYDGSESDTDSGGSGSRGSGGGVGAVRLLPEDVEARGKEIADLIRRNGEELAQNVETVVEKVVRGEYGREVTQAAEHVAGNMDKAVSGFIRSFEQSYTRLETAIRKRVDWTGGKPRRGGGGGGGGGGGAAAPAASAARGKGKRWAGGAGARRALAAAVSDDDSEMSL</sequence>
<feature type="compositionally biased region" description="Low complexity" evidence="9">
    <location>
        <begin position="27"/>
        <end position="37"/>
    </location>
</feature>
<proteinExistence type="inferred from homology"/>
<dbReference type="SUPFAM" id="SSF52374">
    <property type="entry name" value="Nucleotidylyl transferase"/>
    <property type="match status" value="1"/>
</dbReference>
<dbReference type="NCBIfam" id="TIGR00125">
    <property type="entry name" value="cyt_tran_rel"/>
    <property type="match status" value="1"/>
</dbReference>
<dbReference type="FunCoup" id="A0A2V0NS39">
    <property type="interactions" value="1533"/>
</dbReference>
<name>A0A2V0NS39_9CHLO</name>
<comment type="similarity">
    <text evidence="1">Belongs to the cytidylyltransferase family.</text>
</comment>
<dbReference type="InterPro" id="IPR045049">
    <property type="entry name" value="Pcy1-like"/>
</dbReference>
<dbReference type="STRING" id="307507.A0A2V0NS39"/>
<evidence type="ECO:0000256" key="4">
    <source>
        <dbReference type="ARBA" id="ARBA00022695"/>
    </source>
</evidence>
<dbReference type="Pfam" id="PF01467">
    <property type="entry name" value="CTP_transf_like"/>
    <property type="match status" value="1"/>
</dbReference>
<evidence type="ECO:0000256" key="1">
    <source>
        <dbReference type="ARBA" id="ARBA00010101"/>
    </source>
</evidence>
<feature type="compositionally biased region" description="Gly residues" evidence="9">
    <location>
        <begin position="263"/>
        <end position="275"/>
    </location>
</feature>
<evidence type="ECO:0000259" key="10">
    <source>
        <dbReference type="Pfam" id="PF01467"/>
    </source>
</evidence>
<evidence type="ECO:0000256" key="7">
    <source>
        <dbReference type="ARBA" id="ARBA00023264"/>
    </source>
</evidence>
<evidence type="ECO:0000313" key="11">
    <source>
        <dbReference type="EMBL" id="GBF90451.1"/>
    </source>
</evidence>
<dbReference type="InterPro" id="IPR014729">
    <property type="entry name" value="Rossmann-like_a/b/a_fold"/>
</dbReference>
<evidence type="ECO:0000313" key="12">
    <source>
        <dbReference type="Proteomes" id="UP000247498"/>
    </source>
</evidence>
<feature type="region of interest" description="Disordered" evidence="9">
    <location>
        <begin position="1"/>
        <end position="45"/>
    </location>
</feature>
<reference evidence="11 12" key="1">
    <citation type="journal article" date="2018" name="Sci. Rep.">
        <title>Raphidocelis subcapitata (=Pseudokirchneriella subcapitata) provides an insight into genome evolution and environmental adaptations in the Sphaeropleales.</title>
        <authorList>
            <person name="Suzuki S."/>
            <person name="Yamaguchi H."/>
            <person name="Nakajima N."/>
            <person name="Kawachi M."/>
        </authorList>
    </citation>
    <scope>NUCLEOTIDE SEQUENCE [LARGE SCALE GENOMIC DNA]</scope>
    <source>
        <strain evidence="11 12">NIES-35</strain>
    </source>
</reference>
<dbReference type="PANTHER" id="PTHR10739:SF13">
    <property type="entry name" value="CHOLINE-PHOSPHATE CYTIDYLYLTRANSFERASE"/>
    <property type="match status" value="1"/>
</dbReference>
<dbReference type="CDD" id="cd02174">
    <property type="entry name" value="CCT"/>
    <property type="match status" value="1"/>
</dbReference>
<dbReference type="EC" id="2.7.7.15" evidence="8"/>
<comment type="caution">
    <text evidence="11">The sequence shown here is derived from an EMBL/GenBank/DDBJ whole genome shotgun (WGS) entry which is preliminary data.</text>
</comment>
<organism evidence="11 12">
    <name type="scientific">Raphidocelis subcapitata</name>
    <dbReference type="NCBI Taxonomy" id="307507"/>
    <lineage>
        <taxon>Eukaryota</taxon>
        <taxon>Viridiplantae</taxon>
        <taxon>Chlorophyta</taxon>
        <taxon>core chlorophytes</taxon>
        <taxon>Chlorophyceae</taxon>
        <taxon>CS clade</taxon>
        <taxon>Sphaeropleales</taxon>
        <taxon>Selenastraceae</taxon>
        <taxon>Raphidocelis</taxon>
    </lineage>
</organism>
<feature type="compositionally biased region" description="Gly residues" evidence="9">
    <location>
        <begin position="243"/>
        <end position="254"/>
    </location>
</feature>
<keyword evidence="3 11" id="KW-0808">Transferase</keyword>
<dbReference type="InParanoid" id="A0A2V0NS39"/>
<feature type="region of interest" description="Disordered" evidence="9">
    <location>
        <begin position="359"/>
        <end position="398"/>
    </location>
</feature>
<keyword evidence="2" id="KW-0444">Lipid biosynthesis</keyword>
<dbReference type="GO" id="GO:0004105">
    <property type="term" value="F:choline-phosphate cytidylyltransferase activity"/>
    <property type="evidence" value="ECO:0007669"/>
    <property type="project" value="UniProtKB-EC"/>
</dbReference>
<keyword evidence="6" id="KW-0594">Phospholipid biosynthesis</keyword>
<keyword evidence="5" id="KW-0443">Lipid metabolism</keyword>
<evidence type="ECO:0000256" key="5">
    <source>
        <dbReference type="ARBA" id="ARBA00023098"/>
    </source>
</evidence>
<feature type="domain" description="Cytidyltransferase-like" evidence="10">
    <location>
        <begin position="50"/>
        <end position="178"/>
    </location>
</feature>
<keyword evidence="12" id="KW-1185">Reference proteome</keyword>
<evidence type="ECO:0000256" key="9">
    <source>
        <dbReference type="SAM" id="MobiDB-lite"/>
    </source>
</evidence>
<keyword evidence="4 11" id="KW-0548">Nucleotidyltransferase</keyword>
<evidence type="ECO:0000256" key="2">
    <source>
        <dbReference type="ARBA" id="ARBA00022516"/>
    </source>
</evidence>
<dbReference type="PANTHER" id="PTHR10739">
    <property type="entry name" value="CYTIDYLYLTRANSFERASE"/>
    <property type="match status" value="1"/>
</dbReference>
<feature type="region of interest" description="Disordered" evidence="9">
    <location>
        <begin position="241"/>
        <end position="276"/>
    </location>
</feature>
<dbReference type="InterPro" id="IPR041723">
    <property type="entry name" value="CCT"/>
</dbReference>
<dbReference type="EMBL" id="BDRX01000017">
    <property type="protein sequence ID" value="GBF90451.1"/>
    <property type="molecule type" value="Genomic_DNA"/>
</dbReference>
<protein>
    <recommendedName>
        <fullName evidence="8">choline-phosphate cytidylyltransferase</fullName>
        <ecNumber evidence="8">2.7.7.15</ecNumber>
    </recommendedName>
</protein>
<evidence type="ECO:0000256" key="8">
    <source>
        <dbReference type="ARBA" id="ARBA00026101"/>
    </source>
</evidence>
<dbReference type="OrthoDB" id="17102at2759"/>
<dbReference type="Proteomes" id="UP000247498">
    <property type="component" value="Unassembled WGS sequence"/>
</dbReference>
<dbReference type="Gene3D" id="3.40.50.620">
    <property type="entry name" value="HUPs"/>
    <property type="match status" value="1"/>
</dbReference>
<dbReference type="AlphaFoldDB" id="A0A2V0NS39"/>
<evidence type="ECO:0000256" key="3">
    <source>
        <dbReference type="ARBA" id="ARBA00022679"/>
    </source>
</evidence>
<dbReference type="GO" id="GO:0031210">
    <property type="term" value="F:phosphatidylcholine binding"/>
    <property type="evidence" value="ECO:0007669"/>
    <property type="project" value="TreeGrafter"/>
</dbReference>